<dbReference type="GO" id="GO:0016853">
    <property type="term" value="F:isomerase activity"/>
    <property type="evidence" value="ECO:0007669"/>
    <property type="project" value="UniProtKB-KW"/>
</dbReference>
<dbReference type="EMBL" id="UINC01109195">
    <property type="protein sequence ID" value="SVC75850.1"/>
    <property type="molecule type" value="Genomic_DNA"/>
</dbReference>
<keyword evidence="5" id="KW-0289">Folate biosynthesis</keyword>
<evidence type="ECO:0000256" key="1">
    <source>
        <dbReference type="ARBA" id="ARBA00001353"/>
    </source>
</evidence>
<dbReference type="Pfam" id="PF02152">
    <property type="entry name" value="FolB"/>
    <property type="match status" value="1"/>
</dbReference>
<evidence type="ECO:0000256" key="3">
    <source>
        <dbReference type="ARBA" id="ARBA00005708"/>
    </source>
</evidence>
<feature type="domain" description="Dihydroneopterin aldolase/epimerase" evidence="9">
    <location>
        <begin position="4"/>
        <end position="114"/>
    </location>
</feature>
<name>A0A382PST0_9ZZZZ</name>
<dbReference type="NCBIfam" id="TIGR00526">
    <property type="entry name" value="folB_dom"/>
    <property type="match status" value="1"/>
</dbReference>
<reference evidence="10" key="1">
    <citation type="submission" date="2018-05" db="EMBL/GenBank/DDBJ databases">
        <authorList>
            <person name="Lanie J.A."/>
            <person name="Ng W.-L."/>
            <person name="Kazmierczak K.M."/>
            <person name="Andrzejewski T.M."/>
            <person name="Davidsen T.M."/>
            <person name="Wayne K.J."/>
            <person name="Tettelin H."/>
            <person name="Glass J.I."/>
            <person name="Rusch D."/>
            <person name="Podicherti R."/>
            <person name="Tsui H.-C.T."/>
            <person name="Winkler M.E."/>
        </authorList>
    </citation>
    <scope>NUCLEOTIDE SEQUENCE</scope>
</reference>
<organism evidence="10">
    <name type="scientific">marine metagenome</name>
    <dbReference type="NCBI Taxonomy" id="408172"/>
    <lineage>
        <taxon>unclassified sequences</taxon>
        <taxon>metagenomes</taxon>
        <taxon>ecological metagenomes</taxon>
    </lineage>
</organism>
<dbReference type="FunFam" id="3.30.1130.10:FF:000002">
    <property type="entry name" value="7,8-dihydroneopterin aldolase"/>
    <property type="match status" value="1"/>
</dbReference>
<proteinExistence type="inferred from homology"/>
<evidence type="ECO:0000256" key="6">
    <source>
        <dbReference type="ARBA" id="ARBA00023235"/>
    </source>
</evidence>
<evidence type="ECO:0000256" key="7">
    <source>
        <dbReference type="ARBA" id="ARBA00023239"/>
    </source>
</evidence>
<dbReference type="GO" id="GO:0004150">
    <property type="term" value="F:dihydroneopterin aldolase activity"/>
    <property type="evidence" value="ECO:0007669"/>
    <property type="project" value="UniProtKB-EC"/>
</dbReference>
<evidence type="ECO:0000256" key="5">
    <source>
        <dbReference type="ARBA" id="ARBA00022909"/>
    </source>
</evidence>
<accession>A0A382PST0</accession>
<dbReference type="SMART" id="SM00905">
    <property type="entry name" value="FolB"/>
    <property type="match status" value="1"/>
</dbReference>
<dbReference type="PANTHER" id="PTHR42844">
    <property type="entry name" value="DIHYDRONEOPTERIN ALDOLASE 1-RELATED"/>
    <property type="match status" value="1"/>
</dbReference>
<evidence type="ECO:0000313" key="10">
    <source>
        <dbReference type="EMBL" id="SVC75850.1"/>
    </source>
</evidence>
<keyword evidence="7" id="KW-0456">Lyase</keyword>
<evidence type="ECO:0000256" key="8">
    <source>
        <dbReference type="ARBA" id="ARBA00032903"/>
    </source>
</evidence>
<protein>
    <recommendedName>
        <fullName evidence="4">dihydroneopterin aldolase</fullName>
        <ecNumber evidence="4">4.1.2.25</ecNumber>
    </recommendedName>
    <alternativeName>
        <fullName evidence="8">7,8-dihydroneopterin aldolase</fullName>
    </alternativeName>
</protein>
<evidence type="ECO:0000259" key="9">
    <source>
        <dbReference type="SMART" id="SM00905"/>
    </source>
</evidence>
<gene>
    <name evidence="10" type="ORF">METZ01_LOCUS328704</name>
</gene>
<dbReference type="SUPFAM" id="SSF55620">
    <property type="entry name" value="Tetrahydrobiopterin biosynthesis enzymes-like"/>
    <property type="match status" value="1"/>
</dbReference>
<dbReference type="GO" id="GO:0005737">
    <property type="term" value="C:cytoplasm"/>
    <property type="evidence" value="ECO:0007669"/>
    <property type="project" value="TreeGrafter"/>
</dbReference>
<dbReference type="NCBIfam" id="TIGR00525">
    <property type="entry name" value="folB"/>
    <property type="match status" value="1"/>
</dbReference>
<dbReference type="InterPro" id="IPR006157">
    <property type="entry name" value="FolB_dom"/>
</dbReference>
<comment type="pathway">
    <text evidence="2">Cofactor biosynthesis; tetrahydrofolate biosynthesis; 2-amino-4-hydroxy-6-hydroxymethyl-7,8-dihydropteridine diphosphate from 7,8-dihydroneopterin triphosphate: step 3/4.</text>
</comment>
<dbReference type="PANTHER" id="PTHR42844:SF1">
    <property type="entry name" value="DIHYDRONEOPTERIN ALDOLASE 1-RELATED"/>
    <property type="match status" value="1"/>
</dbReference>
<evidence type="ECO:0000256" key="4">
    <source>
        <dbReference type="ARBA" id="ARBA00013043"/>
    </source>
</evidence>
<dbReference type="Gene3D" id="3.30.1130.10">
    <property type="match status" value="1"/>
</dbReference>
<dbReference type="GO" id="GO:0046656">
    <property type="term" value="P:folic acid biosynthetic process"/>
    <property type="evidence" value="ECO:0007669"/>
    <property type="project" value="UniProtKB-KW"/>
</dbReference>
<dbReference type="EC" id="4.1.2.25" evidence="4"/>
<keyword evidence="6" id="KW-0413">Isomerase</keyword>
<sequence>MDKIFIKDLEIETVIGIYEWEREVRQLISVNIEMTVDTKKAARSDKVEDSLDYKKVCKRISSLTKNLKSKLIENLAHKIAETILSEFSASNVIVTVEKPGALRGTKSVGVVIERP</sequence>
<dbReference type="AlphaFoldDB" id="A0A382PST0"/>
<dbReference type="InterPro" id="IPR043133">
    <property type="entry name" value="GTP-CH-I_C/QueF"/>
</dbReference>
<comment type="similarity">
    <text evidence="3">Belongs to the DHNA family.</text>
</comment>
<dbReference type="CDD" id="cd00534">
    <property type="entry name" value="DHNA_DHNTPE"/>
    <property type="match status" value="1"/>
</dbReference>
<evidence type="ECO:0000256" key="2">
    <source>
        <dbReference type="ARBA" id="ARBA00005013"/>
    </source>
</evidence>
<comment type="catalytic activity">
    <reaction evidence="1">
        <text>7,8-dihydroneopterin = 6-hydroxymethyl-7,8-dihydropterin + glycolaldehyde</text>
        <dbReference type="Rhea" id="RHEA:10540"/>
        <dbReference type="ChEBI" id="CHEBI:17001"/>
        <dbReference type="ChEBI" id="CHEBI:17071"/>
        <dbReference type="ChEBI" id="CHEBI:44841"/>
        <dbReference type="EC" id="4.1.2.25"/>
    </reaction>
</comment>
<dbReference type="InterPro" id="IPR006156">
    <property type="entry name" value="Dihydroneopterin_aldolase"/>
</dbReference>